<dbReference type="CDD" id="cd00616">
    <property type="entry name" value="AHBA_syn"/>
    <property type="match status" value="1"/>
</dbReference>
<feature type="active site" description="Proton acceptor" evidence="2">
    <location>
        <position position="183"/>
    </location>
</feature>
<dbReference type="RefSeq" id="WP_174404236.1">
    <property type="nucleotide sequence ID" value="NZ_BLVO01000012.1"/>
</dbReference>
<keyword evidence="5" id="KW-0808">Transferase</keyword>
<dbReference type="Pfam" id="PF01041">
    <property type="entry name" value="DegT_DnrJ_EryC1"/>
    <property type="match status" value="1"/>
</dbReference>
<keyword evidence="3 4" id="KW-0663">Pyridoxal phosphate</keyword>
<dbReference type="InterPro" id="IPR015424">
    <property type="entry name" value="PyrdxlP-dep_Trfase"/>
</dbReference>
<dbReference type="GO" id="GO:0008483">
    <property type="term" value="F:transaminase activity"/>
    <property type="evidence" value="ECO:0007669"/>
    <property type="project" value="UniProtKB-KW"/>
</dbReference>
<dbReference type="EMBL" id="BLVO01000012">
    <property type="protein sequence ID" value="GFM32535.1"/>
    <property type="molecule type" value="Genomic_DNA"/>
</dbReference>
<dbReference type="GO" id="GO:0030170">
    <property type="term" value="F:pyridoxal phosphate binding"/>
    <property type="evidence" value="ECO:0007669"/>
    <property type="project" value="TreeGrafter"/>
</dbReference>
<dbReference type="InterPro" id="IPR015421">
    <property type="entry name" value="PyrdxlP-dep_Trfase_major"/>
</dbReference>
<keyword evidence="5" id="KW-0032">Aminotransferase</keyword>
<dbReference type="SUPFAM" id="SSF53383">
    <property type="entry name" value="PLP-dependent transferases"/>
    <property type="match status" value="1"/>
</dbReference>
<name>A0A7J0BHF8_9BACT</name>
<dbReference type="Gene3D" id="3.90.1150.10">
    <property type="entry name" value="Aspartate Aminotransferase, domain 1"/>
    <property type="match status" value="1"/>
</dbReference>
<dbReference type="AlphaFoldDB" id="A0A7J0BHF8"/>
<gene>
    <name evidence="5" type="ORF">DSM101010T_09000</name>
</gene>
<accession>A0A7J0BHF8</accession>
<evidence type="ECO:0000256" key="4">
    <source>
        <dbReference type="RuleBase" id="RU004508"/>
    </source>
</evidence>
<keyword evidence="6" id="KW-1185">Reference proteome</keyword>
<dbReference type="PANTHER" id="PTHR30244">
    <property type="entry name" value="TRANSAMINASE"/>
    <property type="match status" value="1"/>
</dbReference>
<evidence type="ECO:0000256" key="3">
    <source>
        <dbReference type="PIRSR" id="PIRSR000390-2"/>
    </source>
</evidence>
<comment type="similarity">
    <text evidence="1 4">Belongs to the DegT/DnrJ/EryC1 family.</text>
</comment>
<organism evidence="5 6">
    <name type="scientific">Desulfovibrio subterraneus</name>
    <dbReference type="NCBI Taxonomy" id="2718620"/>
    <lineage>
        <taxon>Bacteria</taxon>
        <taxon>Pseudomonadati</taxon>
        <taxon>Thermodesulfobacteriota</taxon>
        <taxon>Desulfovibrionia</taxon>
        <taxon>Desulfovibrionales</taxon>
        <taxon>Desulfovibrionaceae</taxon>
        <taxon>Desulfovibrio</taxon>
    </lineage>
</organism>
<evidence type="ECO:0000256" key="1">
    <source>
        <dbReference type="ARBA" id="ARBA00037999"/>
    </source>
</evidence>
<sequence length="382" mass="41595">MTRTIPFGKPMIGDEEKNAVLQVLDGPMLVHGPRAKAFEASFAAYTGAPHAVSVSSCTAGMHLVWFALGYGPGDEIIVPAQTHAATAHAVEFVGATPVFCDADPKTGNIDIDLLEGLITERTRAICIVHYLGLPVDMDRVNAIAARHSLFVMEDCALAVGTTLNGTHAGLLGDAGSFSFYPVKHMTTAEGGMVTTRHAELAEKVNRMKAFGVDRVVGERKVPGVYDVTMLGYNYRMNEIQAAIGEEQLKKVPMILERRRENYETLHSGLQTIEEVGLFLSTQGGYQSSYYCMSVMLGDGLAQKRPQLMQRLGEMGVGTSVYYPAPVPHMTYYREKYGYDRSCCPVAASISYGSVALPVGPHLTPDDMRYIVDSLKKAISEEK</sequence>
<protein>
    <submittedName>
        <fullName evidence="5">Aminotransferase DegT</fullName>
    </submittedName>
</protein>
<dbReference type="PIRSF" id="PIRSF000390">
    <property type="entry name" value="PLP_StrS"/>
    <property type="match status" value="1"/>
</dbReference>
<reference evidence="5 6" key="1">
    <citation type="submission" date="2020-05" db="EMBL/GenBank/DDBJ databases">
        <title>Draft genome sequence of Desulfovibrio sp. strain HN2T.</title>
        <authorList>
            <person name="Ueno A."/>
            <person name="Tamazawa S."/>
            <person name="Tamamura S."/>
            <person name="Murakami T."/>
            <person name="Kiyama T."/>
            <person name="Inomata H."/>
            <person name="Amano Y."/>
            <person name="Miyakawa K."/>
            <person name="Tamaki H."/>
            <person name="Naganuma T."/>
            <person name="Kaneko K."/>
        </authorList>
    </citation>
    <scope>NUCLEOTIDE SEQUENCE [LARGE SCALE GENOMIC DNA]</scope>
    <source>
        <strain evidence="5 6">HN2</strain>
    </source>
</reference>
<comment type="caution">
    <text evidence="5">The sequence shown here is derived from an EMBL/GenBank/DDBJ whole genome shotgun (WGS) entry which is preliminary data.</text>
</comment>
<evidence type="ECO:0000256" key="2">
    <source>
        <dbReference type="PIRSR" id="PIRSR000390-1"/>
    </source>
</evidence>
<dbReference type="InterPro" id="IPR000653">
    <property type="entry name" value="DegT/StrS_aminotransferase"/>
</dbReference>
<dbReference type="GO" id="GO:0000271">
    <property type="term" value="P:polysaccharide biosynthetic process"/>
    <property type="evidence" value="ECO:0007669"/>
    <property type="project" value="TreeGrafter"/>
</dbReference>
<evidence type="ECO:0000313" key="5">
    <source>
        <dbReference type="EMBL" id="GFM32535.1"/>
    </source>
</evidence>
<dbReference type="PANTHER" id="PTHR30244:SF34">
    <property type="entry name" value="DTDP-4-AMINO-4,6-DIDEOXYGALACTOSE TRANSAMINASE"/>
    <property type="match status" value="1"/>
</dbReference>
<feature type="modified residue" description="N6-(pyridoxal phosphate)lysine" evidence="3">
    <location>
        <position position="183"/>
    </location>
</feature>
<dbReference type="Gene3D" id="3.40.640.10">
    <property type="entry name" value="Type I PLP-dependent aspartate aminotransferase-like (Major domain)"/>
    <property type="match status" value="1"/>
</dbReference>
<dbReference type="Proteomes" id="UP000503840">
    <property type="component" value="Unassembled WGS sequence"/>
</dbReference>
<proteinExistence type="inferred from homology"/>
<evidence type="ECO:0000313" key="6">
    <source>
        <dbReference type="Proteomes" id="UP000503840"/>
    </source>
</evidence>
<dbReference type="InterPro" id="IPR015422">
    <property type="entry name" value="PyrdxlP-dep_Trfase_small"/>
</dbReference>